<dbReference type="SUPFAM" id="SSF161098">
    <property type="entry name" value="MetI-like"/>
    <property type="match status" value="1"/>
</dbReference>
<dbReference type="EMBL" id="SNVW01000004">
    <property type="protein sequence ID" value="TDN44617.1"/>
    <property type="molecule type" value="Genomic_DNA"/>
</dbReference>
<feature type="transmembrane region" description="Helical" evidence="7">
    <location>
        <begin position="83"/>
        <end position="109"/>
    </location>
</feature>
<dbReference type="InterPro" id="IPR000515">
    <property type="entry name" value="MetI-like"/>
</dbReference>
<comment type="caution">
    <text evidence="9">The sequence shown here is derived from an EMBL/GenBank/DDBJ whole genome shotgun (WGS) entry which is preliminary data.</text>
</comment>
<dbReference type="GO" id="GO:0055085">
    <property type="term" value="P:transmembrane transport"/>
    <property type="evidence" value="ECO:0007669"/>
    <property type="project" value="InterPro"/>
</dbReference>
<evidence type="ECO:0000259" key="8">
    <source>
        <dbReference type="PROSITE" id="PS50928"/>
    </source>
</evidence>
<evidence type="ECO:0000256" key="1">
    <source>
        <dbReference type="ARBA" id="ARBA00004651"/>
    </source>
</evidence>
<keyword evidence="2 7" id="KW-0813">Transport</keyword>
<keyword evidence="4 7" id="KW-0812">Transmembrane</keyword>
<dbReference type="Pfam" id="PF00528">
    <property type="entry name" value="BPD_transp_1"/>
    <property type="match status" value="1"/>
</dbReference>
<accession>A0A4R6DIU3</accession>
<dbReference type="AlphaFoldDB" id="A0A4R6DIU3"/>
<evidence type="ECO:0000256" key="3">
    <source>
        <dbReference type="ARBA" id="ARBA00022475"/>
    </source>
</evidence>
<feature type="transmembrane region" description="Helical" evidence="7">
    <location>
        <begin position="152"/>
        <end position="173"/>
    </location>
</feature>
<evidence type="ECO:0000256" key="6">
    <source>
        <dbReference type="ARBA" id="ARBA00023136"/>
    </source>
</evidence>
<dbReference type="CDD" id="cd06261">
    <property type="entry name" value="TM_PBP2"/>
    <property type="match status" value="1"/>
</dbReference>
<gene>
    <name evidence="9" type="ORF">EDF64_10418</name>
</gene>
<dbReference type="PANTHER" id="PTHR43744:SF8">
    <property type="entry name" value="SN-GLYCEROL-3-PHOSPHATE TRANSPORT SYSTEM PERMEASE PROTEIN UGPE"/>
    <property type="match status" value="1"/>
</dbReference>
<reference evidence="9 10" key="1">
    <citation type="submission" date="2019-03" db="EMBL/GenBank/DDBJ databases">
        <title>Genomic analyses of the natural microbiome of Caenorhabditis elegans.</title>
        <authorList>
            <person name="Samuel B."/>
        </authorList>
    </citation>
    <scope>NUCLEOTIDE SEQUENCE [LARGE SCALE GENOMIC DNA]</scope>
    <source>
        <strain evidence="9 10">JUb65</strain>
    </source>
</reference>
<feature type="domain" description="ABC transmembrane type-1" evidence="8">
    <location>
        <begin position="84"/>
        <end position="273"/>
    </location>
</feature>
<evidence type="ECO:0000256" key="7">
    <source>
        <dbReference type="RuleBase" id="RU363032"/>
    </source>
</evidence>
<evidence type="ECO:0000256" key="4">
    <source>
        <dbReference type="ARBA" id="ARBA00022692"/>
    </source>
</evidence>
<feature type="transmembrane region" description="Helical" evidence="7">
    <location>
        <begin position="121"/>
        <end position="140"/>
    </location>
</feature>
<evidence type="ECO:0000313" key="9">
    <source>
        <dbReference type="EMBL" id="TDN44617.1"/>
    </source>
</evidence>
<keyword evidence="3" id="KW-1003">Cell membrane</keyword>
<keyword evidence="6 7" id="KW-0472">Membrane</keyword>
<dbReference type="OrthoDB" id="2063054at2"/>
<dbReference type="Gene3D" id="1.10.3720.10">
    <property type="entry name" value="MetI-like"/>
    <property type="match status" value="1"/>
</dbReference>
<comment type="similarity">
    <text evidence="7">Belongs to the binding-protein-dependent transport system permease family.</text>
</comment>
<protein>
    <submittedName>
        <fullName evidence="9">Carbohydrate ABC transporter membrane protein 2 (CUT1 family)</fullName>
    </submittedName>
</protein>
<dbReference type="PROSITE" id="PS50928">
    <property type="entry name" value="ABC_TM1"/>
    <property type="match status" value="1"/>
</dbReference>
<proteinExistence type="inferred from homology"/>
<evidence type="ECO:0000256" key="5">
    <source>
        <dbReference type="ARBA" id="ARBA00022989"/>
    </source>
</evidence>
<evidence type="ECO:0000256" key="2">
    <source>
        <dbReference type="ARBA" id="ARBA00022448"/>
    </source>
</evidence>
<feature type="transmembrane region" description="Helical" evidence="7">
    <location>
        <begin position="194"/>
        <end position="216"/>
    </location>
</feature>
<organism evidence="9 10">
    <name type="scientific">Curtobacterium flaccumfaciens</name>
    <dbReference type="NCBI Taxonomy" id="2035"/>
    <lineage>
        <taxon>Bacteria</taxon>
        <taxon>Bacillati</taxon>
        <taxon>Actinomycetota</taxon>
        <taxon>Actinomycetes</taxon>
        <taxon>Micrococcales</taxon>
        <taxon>Microbacteriaceae</taxon>
        <taxon>Curtobacterium</taxon>
    </lineage>
</organism>
<name>A0A4R6DIU3_9MICO</name>
<dbReference type="RefSeq" id="WP_133519327.1">
    <property type="nucleotide sequence ID" value="NZ_SNVW01000004.1"/>
</dbReference>
<dbReference type="PANTHER" id="PTHR43744">
    <property type="entry name" value="ABC TRANSPORTER PERMEASE PROTEIN MG189-RELATED-RELATED"/>
    <property type="match status" value="1"/>
</dbReference>
<feature type="transmembrane region" description="Helical" evidence="7">
    <location>
        <begin position="252"/>
        <end position="273"/>
    </location>
</feature>
<sequence>MTDHRLPAPGPPRRHRGRAIGFVANSTAAWLFALVFSFPLIWTFFTALKPANEVFGAQISFIGSKVLWSNFVDAWVEVDFGRLLLNSLVVAAITTVLTLVVATITAFAFARLRFPGRSAVFLLFVITLTLPSEVAVVPLFLGFDQAGLADTWVALILPGLFGAFGAFLLRQFMLQIPAELEEAARLDGASTWRILISVIVPLVRPALSVLSIFAFLGSWNSFLWPLIILNSSDKWTIPIGIAGFTTQTGTQWQLLMAACVMTIAPVVIVVAFAQRQLVAAIGAGAFGGR</sequence>
<dbReference type="Proteomes" id="UP000295764">
    <property type="component" value="Unassembled WGS sequence"/>
</dbReference>
<feature type="transmembrane region" description="Helical" evidence="7">
    <location>
        <begin position="20"/>
        <end position="45"/>
    </location>
</feature>
<dbReference type="GO" id="GO:0005886">
    <property type="term" value="C:plasma membrane"/>
    <property type="evidence" value="ECO:0007669"/>
    <property type="project" value="UniProtKB-SubCell"/>
</dbReference>
<comment type="subcellular location">
    <subcellularLocation>
        <location evidence="1 7">Cell membrane</location>
        <topology evidence="1 7">Multi-pass membrane protein</topology>
    </subcellularLocation>
</comment>
<keyword evidence="5 7" id="KW-1133">Transmembrane helix</keyword>
<dbReference type="InterPro" id="IPR035906">
    <property type="entry name" value="MetI-like_sf"/>
</dbReference>
<evidence type="ECO:0000313" key="10">
    <source>
        <dbReference type="Proteomes" id="UP000295764"/>
    </source>
</evidence>